<comment type="caution">
    <text evidence="2">The sequence shown here is derived from an EMBL/GenBank/DDBJ whole genome shotgun (WGS) entry which is preliminary data.</text>
</comment>
<organism evidence="2 3">
    <name type="scientific">Rhodoblastus acidophilus</name>
    <name type="common">Rhodopseudomonas acidophila</name>
    <dbReference type="NCBI Taxonomy" id="1074"/>
    <lineage>
        <taxon>Bacteria</taxon>
        <taxon>Pseudomonadati</taxon>
        <taxon>Pseudomonadota</taxon>
        <taxon>Alphaproteobacteria</taxon>
        <taxon>Hyphomicrobiales</taxon>
        <taxon>Rhodoblastaceae</taxon>
        <taxon>Rhodoblastus</taxon>
    </lineage>
</organism>
<evidence type="ECO:0000256" key="1">
    <source>
        <dbReference type="SAM" id="MobiDB-lite"/>
    </source>
</evidence>
<name>A0A6N8DMX4_RHOAC</name>
<dbReference type="AlphaFoldDB" id="A0A6N8DMX4"/>
<dbReference type="OrthoDB" id="8098019at2"/>
<reference evidence="2 3" key="1">
    <citation type="submission" date="2019-11" db="EMBL/GenBank/DDBJ databases">
        <title>Whole-genome sequence of a Rhodoblastus acidophilus DSM 142.</title>
        <authorList>
            <person name="Kyndt J.A."/>
            <person name="Meyer T.E."/>
        </authorList>
    </citation>
    <scope>NUCLEOTIDE SEQUENCE [LARGE SCALE GENOMIC DNA]</scope>
    <source>
        <strain evidence="2 3">DSM 142</strain>
    </source>
</reference>
<protein>
    <submittedName>
        <fullName evidence="2">Uncharacterized protein</fullName>
    </submittedName>
</protein>
<accession>A0A6N8DMX4</accession>
<dbReference type="EMBL" id="WNKS01000012">
    <property type="protein sequence ID" value="MTV31942.1"/>
    <property type="molecule type" value="Genomic_DNA"/>
</dbReference>
<dbReference type="Proteomes" id="UP000439113">
    <property type="component" value="Unassembled WGS sequence"/>
</dbReference>
<sequence length="118" mass="13005">MKRAPSSVSALRADPPSPARGEGRRPRAIEENQFQVVNRCEKTTYFARFSAGFVQNGANFLSVFIDTTFGLRCGGGAVFRIKLFLIRGLQNIVSRGTYHEHIFTRIVLRSAPCPACAG</sequence>
<evidence type="ECO:0000313" key="2">
    <source>
        <dbReference type="EMBL" id="MTV31942.1"/>
    </source>
</evidence>
<evidence type="ECO:0000313" key="3">
    <source>
        <dbReference type="Proteomes" id="UP000439113"/>
    </source>
</evidence>
<feature type="region of interest" description="Disordered" evidence="1">
    <location>
        <begin position="1"/>
        <end position="28"/>
    </location>
</feature>
<gene>
    <name evidence="2" type="ORF">GJ654_13195</name>
</gene>
<proteinExistence type="predicted"/>